<dbReference type="Proteomes" id="UP000824135">
    <property type="component" value="Unassembled WGS sequence"/>
</dbReference>
<keyword evidence="3" id="KW-0808">Transferase</keyword>
<evidence type="ECO:0000313" key="11">
    <source>
        <dbReference type="Proteomes" id="UP000824135"/>
    </source>
</evidence>
<gene>
    <name evidence="10" type="ORF">H9728_03875</name>
</gene>
<comment type="similarity">
    <text evidence="2">Belongs to the class-V pyridoxal-phosphate-dependent aminotransferase family. NifS/IscS subfamily.</text>
</comment>
<name>A0A9D1Z7J3_9FIRM</name>
<evidence type="ECO:0000256" key="2">
    <source>
        <dbReference type="ARBA" id="ARBA00006490"/>
    </source>
</evidence>
<dbReference type="InterPro" id="IPR000192">
    <property type="entry name" value="Aminotrans_V_dom"/>
</dbReference>
<reference evidence="10" key="2">
    <citation type="submission" date="2021-04" db="EMBL/GenBank/DDBJ databases">
        <authorList>
            <person name="Gilroy R."/>
        </authorList>
    </citation>
    <scope>NUCLEOTIDE SEQUENCE</scope>
    <source>
        <strain evidence="10">CHK199-9574</strain>
    </source>
</reference>
<dbReference type="Gene3D" id="3.90.1150.10">
    <property type="entry name" value="Aspartate Aminotransferase, domain 1"/>
    <property type="match status" value="1"/>
</dbReference>
<evidence type="ECO:0000256" key="8">
    <source>
        <dbReference type="ARBA" id="ARBA00050776"/>
    </source>
</evidence>
<dbReference type="GO" id="GO:0046872">
    <property type="term" value="F:metal ion binding"/>
    <property type="evidence" value="ECO:0007669"/>
    <property type="project" value="UniProtKB-KW"/>
</dbReference>
<evidence type="ECO:0000256" key="1">
    <source>
        <dbReference type="ARBA" id="ARBA00001933"/>
    </source>
</evidence>
<evidence type="ECO:0000256" key="7">
    <source>
        <dbReference type="ARBA" id="ARBA00023014"/>
    </source>
</evidence>
<evidence type="ECO:0000256" key="5">
    <source>
        <dbReference type="ARBA" id="ARBA00022898"/>
    </source>
</evidence>
<evidence type="ECO:0000256" key="3">
    <source>
        <dbReference type="ARBA" id="ARBA00022679"/>
    </source>
</evidence>
<dbReference type="PANTHER" id="PTHR11601">
    <property type="entry name" value="CYSTEINE DESULFURYLASE FAMILY MEMBER"/>
    <property type="match status" value="1"/>
</dbReference>
<keyword evidence="4" id="KW-0479">Metal-binding</keyword>
<evidence type="ECO:0000313" key="10">
    <source>
        <dbReference type="EMBL" id="HIY78161.1"/>
    </source>
</evidence>
<dbReference type="PANTHER" id="PTHR11601:SF34">
    <property type="entry name" value="CYSTEINE DESULFURASE"/>
    <property type="match status" value="1"/>
</dbReference>
<dbReference type="AlphaFoldDB" id="A0A9D1Z7J3"/>
<dbReference type="SUPFAM" id="SSF53383">
    <property type="entry name" value="PLP-dependent transferases"/>
    <property type="match status" value="1"/>
</dbReference>
<dbReference type="EMBL" id="DXCO01000030">
    <property type="protein sequence ID" value="HIY78161.1"/>
    <property type="molecule type" value="Genomic_DNA"/>
</dbReference>
<dbReference type="Pfam" id="PF00266">
    <property type="entry name" value="Aminotran_5"/>
    <property type="match status" value="1"/>
</dbReference>
<comment type="catalytic activity">
    <reaction evidence="8">
        <text>(sulfur carrier)-H + L-cysteine = (sulfur carrier)-SH + L-alanine</text>
        <dbReference type="Rhea" id="RHEA:43892"/>
        <dbReference type="Rhea" id="RHEA-COMP:14737"/>
        <dbReference type="Rhea" id="RHEA-COMP:14739"/>
        <dbReference type="ChEBI" id="CHEBI:29917"/>
        <dbReference type="ChEBI" id="CHEBI:35235"/>
        <dbReference type="ChEBI" id="CHEBI:57972"/>
        <dbReference type="ChEBI" id="CHEBI:64428"/>
        <dbReference type="EC" id="2.8.1.7"/>
    </reaction>
</comment>
<dbReference type="Gene3D" id="3.40.640.10">
    <property type="entry name" value="Type I PLP-dependent aspartate aminotransferase-like (Major domain)"/>
    <property type="match status" value="1"/>
</dbReference>
<comment type="caution">
    <text evidence="10">The sequence shown here is derived from an EMBL/GenBank/DDBJ whole genome shotgun (WGS) entry which is preliminary data.</text>
</comment>
<dbReference type="GO" id="GO:0051536">
    <property type="term" value="F:iron-sulfur cluster binding"/>
    <property type="evidence" value="ECO:0007669"/>
    <property type="project" value="UniProtKB-KW"/>
</dbReference>
<dbReference type="InterPro" id="IPR016454">
    <property type="entry name" value="Cysteine_dSase"/>
</dbReference>
<reference evidence="10" key="1">
    <citation type="journal article" date="2021" name="PeerJ">
        <title>Extensive microbial diversity within the chicken gut microbiome revealed by metagenomics and culture.</title>
        <authorList>
            <person name="Gilroy R."/>
            <person name="Ravi A."/>
            <person name="Getino M."/>
            <person name="Pursley I."/>
            <person name="Horton D.L."/>
            <person name="Alikhan N.F."/>
            <person name="Baker D."/>
            <person name="Gharbi K."/>
            <person name="Hall N."/>
            <person name="Watson M."/>
            <person name="Adriaenssens E.M."/>
            <person name="Foster-Nyarko E."/>
            <person name="Jarju S."/>
            <person name="Secka A."/>
            <person name="Antonio M."/>
            <person name="Oren A."/>
            <person name="Chaudhuri R.R."/>
            <person name="La Ragione R."/>
            <person name="Hildebrand F."/>
            <person name="Pallen M.J."/>
        </authorList>
    </citation>
    <scope>NUCLEOTIDE SEQUENCE</scope>
    <source>
        <strain evidence="10">CHK199-9574</strain>
    </source>
</reference>
<comment type="cofactor">
    <cofactor evidence="1">
        <name>pyridoxal 5'-phosphate</name>
        <dbReference type="ChEBI" id="CHEBI:597326"/>
    </cofactor>
</comment>
<organism evidence="10 11">
    <name type="scientific">Candidatus Borkfalkia excrementavium</name>
    <dbReference type="NCBI Taxonomy" id="2838505"/>
    <lineage>
        <taxon>Bacteria</taxon>
        <taxon>Bacillati</taxon>
        <taxon>Bacillota</taxon>
        <taxon>Clostridia</taxon>
        <taxon>Christensenellales</taxon>
        <taxon>Christensenellaceae</taxon>
        <taxon>Candidatus Borkfalkia</taxon>
    </lineage>
</organism>
<evidence type="ECO:0000259" key="9">
    <source>
        <dbReference type="Pfam" id="PF00266"/>
    </source>
</evidence>
<dbReference type="Gene3D" id="1.10.260.50">
    <property type="match status" value="1"/>
</dbReference>
<dbReference type="GO" id="GO:0031071">
    <property type="term" value="F:cysteine desulfurase activity"/>
    <property type="evidence" value="ECO:0007669"/>
    <property type="project" value="UniProtKB-EC"/>
</dbReference>
<dbReference type="InterPro" id="IPR015422">
    <property type="entry name" value="PyrdxlP-dep_Trfase_small"/>
</dbReference>
<proteinExistence type="inferred from homology"/>
<evidence type="ECO:0000256" key="6">
    <source>
        <dbReference type="ARBA" id="ARBA00023004"/>
    </source>
</evidence>
<keyword evidence="5" id="KW-0663">Pyridoxal phosphate</keyword>
<sequence>MRRVYLDHAATTPVDPRVLKKMLPCFSECFANPESQHSFGRAAADAADAARDTIAKAIGAKSSEIYFTSGGTESCNWALRGYMRANAERGRHFIVSAAEHPAVLETAKDLEREGFSCSVAGVDAFGRTDVSALRGLIREDTVLVAVMAANNETGTVQPVKQIAALAHACGAAFFTDVVQAAGVLPVDVNEWGADMLAFSSHKFYGPKGAGVLFVRTGTRLGRFVAGGHQERGLRGGTTNVAGVAGMAEALALAVEEREENALRVKAVRDRFLDRVLKEIPRVTLNGHPAERLPGNANLCFHGVGAEQLLAALDLKGIAASAGSACTSGSPEPSHVLLAMGLSAEDAKSSLRFTFGKDNTAEDADYAADTLKTLVGRLRDYAGEKE</sequence>
<dbReference type="InterPro" id="IPR015424">
    <property type="entry name" value="PyrdxlP-dep_Trfase"/>
</dbReference>
<dbReference type="InterPro" id="IPR015421">
    <property type="entry name" value="PyrdxlP-dep_Trfase_major"/>
</dbReference>
<evidence type="ECO:0000256" key="4">
    <source>
        <dbReference type="ARBA" id="ARBA00022723"/>
    </source>
</evidence>
<feature type="domain" description="Aminotransferase class V" evidence="9">
    <location>
        <begin position="4"/>
        <end position="364"/>
    </location>
</feature>
<dbReference type="PIRSF" id="PIRSF005572">
    <property type="entry name" value="NifS"/>
    <property type="match status" value="1"/>
</dbReference>
<accession>A0A9D1Z7J3</accession>
<protein>
    <submittedName>
        <fullName evidence="10">Cysteine desulfurase</fullName>
    </submittedName>
</protein>
<keyword evidence="6" id="KW-0408">Iron</keyword>
<keyword evidence="7" id="KW-0411">Iron-sulfur</keyword>